<dbReference type="RefSeq" id="WP_163179067.1">
    <property type="nucleotide sequence ID" value="NZ_JAAIWM010000002.1"/>
</dbReference>
<dbReference type="InterPro" id="IPR001845">
    <property type="entry name" value="HTH_ArsR_DNA-bd_dom"/>
</dbReference>
<sequence>MRPIIVDDQSKESLFLRFEKQFKALADQKRLQIMNILTEKGSVCVCDMTEYIDMPQSKLSYHLKILLDANIIHKKTEGTWSYYSLNQEEVSMLLSEELCCLFRPAAQPNQHGLVKDEEENCC</sequence>
<dbReference type="PROSITE" id="PS50987">
    <property type="entry name" value="HTH_ARSR_2"/>
    <property type="match status" value="1"/>
</dbReference>
<keyword evidence="2" id="KW-0238">DNA-binding</keyword>
<name>A0A6M0Q7A4_9BACI</name>
<dbReference type="PANTHER" id="PTHR33154:SF18">
    <property type="entry name" value="ARSENICAL RESISTANCE OPERON REPRESSOR"/>
    <property type="match status" value="1"/>
</dbReference>
<dbReference type="InterPro" id="IPR011991">
    <property type="entry name" value="ArsR-like_HTH"/>
</dbReference>
<keyword evidence="6" id="KW-1185">Reference proteome</keyword>
<organism evidence="5 6">
    <name type="scientific">Bacillus mesophilus</name>
    <dbReference type="NCBI Taxonomy" id="1808955"/>
    <lineage>
        <taxon>Bacteria</taxon>
        <taxon>Bacillati</taxon>
        <taxon>Bacillota</taxon>
        <taxon>Bacilli</taxon>
        <taxon>Bacillales</taxon>
        <taxon>Bacillaceae</taxon>
        <taxon>Bacillus</taxon>
    </lineage>
</organism>
<dbReference type="GO" id="GO:0003700">
    <property type="term" value="F:DNA-binding transcription factor activity"/>
    <property type="evidence" value="ECO:0007669"/>
    <property type="project" value="InterPro"/>
</dbReference>
<dbReference type="PANTHER" id="PTHR33154">
    <property type="entry name" value="TRANSCRIPTIONAL REGULATOR, ARSR FAMILY"/>
    <property type="match status" value="1"/>
</dbReference>
<comment type="caution">
    <text evidence="5">The sequence shown here is derived from an EMBL/GenBank/DDBJ whole genome shotgun (WGS) entry which is preliminary data.</text>
</comment>
<dbReference type="NCBIfam" id="NF033788">
    <property type="entry name" value="HTH_metalloreg"/>
    <property type="match status" value="1"/>
</dbReference>
<dbReference type="AlphaFoldDB" id="A0A6M0Q7A4"/>
<keyword evidence="3" id="KW-0804">Transcription</keyword>
<dbReference type="EMBL" id="JAAIWM010000002">
    <property type="protein sequence ID" value="NEY71629.1"/>
    <property type="molecule type" value="Genomic_DNA"/>
</dbReference>
<dbReference type="InterPro" id="IPR036390">
    <property type="entry name" value="WH_DNA-bd_sf"/>
</dbReference>
<dbReference type="PRINTS" id="PR00778">
    <property type="entry name" value="HTHARSR"/>
</dbReference>
<gene>
    <name evidence="5" type="ORF">G4D63_07705</name>
</gene>
<evidence type="ECO:0000313" key="6">
    <source>
        <dbReference type="Proteomes" id="UP000481043"/>
    </source>
</evidence>
<dbReference type="SMART" id="SM00418">
    <property type="entry name" value="HTH_ARSR"/>
    <property type="match status" value="1"/>
</dbReference>
<dbReference type="InterPro" id="IPR036388">
    <property type="entry name" value="WH-like_DNA-bd_sf"/>
</dbReference>
<dbReference type="SUPFAM" id="SSF46785">
    <property type="entry name" value="Winged helix' DNA-binding domain"/>
    <property type="match status" value="1"/>
</dbReference>
<dbReference type="Proteomes" id="UP000481043">
    <property type="component" value="Unassembled WGS sequence"/>
</dbReference>
<protein>
    <submittedName>
        <fullName evidence="5">Helix-turn-helix transcriptional regulator</fullName>
    </submittedName>
</protein>
<evidence type="ECO:0000259" key="4">
    <source>
        <dbReference type="PROSITE" id="PS50987"/>
    </source>
</evidence>
<evidence type="ECO:0000313" key="5">
    <source>
        <dbReference type="EMBL" id="NEY71629.1"/>
    </source>
</evidence>
<dbReference type="Gene3D" id="1.10.10.10">
    <property type="entry name" value="Winged helix-like DNA-binding domain superfamily/Winged helix DNA-binding domain"/>
    <property type="match status" value="1"/>
</dbReference>
<keyword evidence="1" id="KW-0805">Transcription regulation</keyword>
<evidence type="ECO:0000256" key="1">
    <source>
        <dbReference type="ARBA" id="ARBA00023015"/>
    </source>
</evidence>
<dbReference type="GO" id="GO:0003677">
    <property type="term" value="F:DNA binding"/>
    <property type="evidence" value="ECO:0007669"/>
    <property type="project" value="UniProtKB-KW"/>
</dbReference>
<proteinExistence type="predicted"/>
<dbReference type="CDD" id="cd00090">
    <property type="entry name" value="HTH_ARSR"/>
    <property type="match status" value="1"/>
</dbReference>
<feature type="domain" description="HTH arsR-type" evidence="4">
    <location>
        <begin position="10"/>
        <end position="105"/>
    </location>
</feature>
<evidence type="ECO:0000256" key="3">
    <source>
        <dbReference type="ARBA" id="ARBA00023163"/>
    </source>
</evidence>
<dbReference type="InterPro" id="IPR051081">
    <property type="entry name" value="HTH_MetalResp_TranReg"/>
</dbReference>
<accession>A0A6M0Q7A4</accession>
<dbReference type="Pfam" id="PF01022">
    <property type="entry name" value="HTH_5"/>
    <property type="match status" value="1"/>
</dbReference>
<reference evidence="5 6" key="1">
    <citation type="submission" date="2020-02" db="EMBL/GenBank/DDBJ databases">
        <title>Bacillus aquiflavi sp. nov., isolated from yellow water of strong flavor Chinese baijiu in Yibin region of China.</title>
        <authorList>
            <person name="Xie J."/>
        </authorList>
    </citation>
    <scope>NUCLEOTIDE SEQUENCE [LARGE SCALE GENOMIC DNA]</scope>
    <source>
        <strain evidence="5 6">SA4</strain>
    </source>
</reference>
<evidence type="ECO:0000256" key="2">
    <source>
        <dbReference type="ARBA" id="ARBA00023125"/>
    </source>
</evidence>